<dbReference type="RefSeq" id="WP_414727711.1">
    <property type="nucleotide sequence ID" value="NZ_BKDJ01000005.1"/>
</dbReference>
<name>A0A5A7NRV3_9MICC</name>
<dbReference type="AlphaFoldDB" id="A0A5A7NRV3"/>
<proteinExistence type="predicted"/>
<dbReference type="Pfam" id="PF04328">
    <property type="entry name" value="Sel_put"/>
    <property type="match status" value="1"/>
</dbReference>
<dbReference type="Proteomes" id="UP000325307">
    <property type="component" value="Unassembled WGS sequence"/>
</dbReference>
<accession>A0A5A7NRV3</accession>
<dbReference type="InterPro" id="IPR007423">
    <property type="entry name" value="Sel_put"/>
</dbReference>
<evidence type="ECO:0008006" key="3">
    <source>
        <dbReference type="Google" id="ProtNLM"/>
    </source>
</evidence>
<reference evidence="1 2" key="1">
    <citation type="submission" date="2019-09" db="EMBL/GenBank/DDBJ databases">
        <title>Arthrobacter zafarii sp. nov., a moderately thermotolerant and halotolerant actinobacterium isolated from Cholistan desert soil of Pakistan.</title>
        <authorList>
            <person name="Amin A."/>
            <person name="Ahmed I."/>
            <person name="Khalid N."/>
            <person name="Schumann P."/>
            <person name="Busse H.J."/>
            <person name="Khan I.U."/>
            <person name="Li S."/>
            <person name="Li W.J."/>
        </authorList>
    </citation>
    <scope>NUCLEOTIDE SEQUENCE [LARGE SCALE GENOMIC DNA]</scope>
    <source>
        <strain evidence="1 2">NCCP-1664</strain>
    </source>
</reference>
<gene>
    <name evidence="1" type="ORF">NCCP1664_13490</name>
</gene>
<evidence type="ECO:0000313" key="1">
    <source>
        <dbReference type="EMBL" id="GER22852.1"/>
    </source>
</evidence>
<dbReference type="EMBL" id="BKDJ01000005">
    <property type="protein sequence ID" value="GER22852.1"/>
    <property type="molecule type" value="Genomic_DNA"/>
</dbReference>
<sequence>MKTPPPLRTPALLAALGAALARGRRGLAWYLGGVLGADAYRKYLEHHRQVHPGEEPLTERAYWREAMDRQDRHPQGRCC</sequence>
<organism evidence="1 2">
    <name type="scientific">Zafaria cholistanensis</name>
    <dbReference type="NCBI Taxonomy" id="1682741"/>
    <lineage>
        <taxon>Bacteria</taxon>
        <taxon>Bacillati</taxon>
        <taxon>Actinomycetota</taxon>
        <taxon>Actinomycetes</taxon>
        <taxon>Micrococcales</taxon>
        <taxon>Micrococcaceae</taxon>
        <taxon>Zafaria</taxon>
    </lineage>
</organism>
<evidence type="ECO:0000313" key="2">
    <source>
        <dbReference type="Proteomes" id="UP000325307"/>
    </source>
</evidence>
<keyword evidence="2" id="KW-1185">Reference proteome</keyword>
<protein>
    <recommendedName>
        <fullName evidence="3">YbdD/YjiX family protein</fullName>
    </recommendedName>
</protein>
<comment type="caution">
    <text evidence="1">The sequence shown here is derived from an EMBL/GenBank/DDBJ whole genome shotgun (WGS) entry which is preliminary data.</text>
</comment>